<reference evidence="3 4" key="1">
    <citation type="submission" date="2024-08" db="EMBL/GenBank/DDBJ databases">
        <authorList>
            <person name="Cucini C."/>
            <person name="Frati F."/>
        </authorList>
    </citation>
    <scope>NUCLEOTIDE SEQUENCE [LARGE SCALE GENOMIC DNA]</scope>
</reference>
<evidence type="ECO:0000313" key="4">
    <source>
        <dbReference type="Proteomes" id="UP001642540"/>
    </source>
</evidence>
<feature type="signal peptide" evidence="2">
    <location>
        <begin position="1"/>
        <end position="18"/>
    </location>
</feature>
<gene>
    <name evidence="3" type="ORF">ODALV1_LOCUS5137</name>
</gene>
<keyword evidence="2" id="KW-0732">Signal</keyword>
<evidence type="ECO:0000256" key="2">
    <source>
        <dbReference type="SAM" id="SignalP"/>
    </source>
</evidence>
<accession>A0ABP1PZV1</accession>
<evidence type="ECO:0000256" key="1">
    <source>
        <dbReference type="SAM" id="Phobius"/>
    </source>
</evidence>
<organism evidence="3 4">
    <name type="scientific">Orchesella dallaii</name>
    <dbReference type="NCBI Taxonomy" id="48710"/>
    <lineage>
        <taxon>Eukaryota</taxon>
        <taxon>Metazoa</taxon>
        <taxon>Ecdysozoa</taxon>
        <taxon>Arthropoda</taxon>
        <taxon>Hexapoda</taxon>
        <taxon>Collembola</taxon>
        <taxon>Entomobryomorpha</taxon>
        <taxon>Entomobryoidea</taxon>
        <taxon>Orchesellidae</taxon>
        <taxon>Orchesellinae</taxon>
        <taxon>Orchesella</taxon>
    </lineage>
</organism>
<dbReference type="Proteomes" id="UP001642540">
    <property type="component" value="Unassembled WGS sequence"/>
</dbReference>
<proteinExistence type="predicted"/>
<keyword evidence="1" id="KW-0812">Transmembrane</keyword>
<keyword evidence="4" id="KW-1185">Reference proteome</keyword>
<protein>
    <submittedName>
        <fullName evidence="3">Uncharacterized protein</fullName>
    </submittedName>
</protein>
<evidence type="ECO:0000313" key="3">
    <source>
        <dbReference type="EMBL" id="CAL8082169.1"/>
    </source>
</evidence>
<dbReference type="EMBL" id="CAXLJM020000015">
    <property type="protein sequence ID" value="CAL8082169.1"/>
    <property type="molecule type" value="Genomic_DNA"/>
</dbReference>
<keyword evidence="1" id="KW-1133">Transmembrane helix</keyword>
<feature type="transmembrane region" description="Helical" evidence="1">
    <location>
        <begin position="94"/>
        <end position="119"/>
    </location>
</feature>
<feature type="chain" id="PRO_5046616242" evidence="2">
    <location>
        <begin position="19"/>
        <end position="173"/>
    </location>
</feature>
<sequence length="173" mass="18397">MANKGFIFLAICLGMVASATIEERQMPGVPYGPPGFGGYDTALSPYGAPAPPGGYAPPYGMQGFPDPGFSIQTGFEGYLVPNSWYGLMPWGVEGVVVVITGVIVFVVIAVVILGLLAWLCGFGDYAIVKEAARSFMPSLDFGNINLETLADITSAVFDALDKYNELTQQKKLN</sequence>
<comment type="caution">
    <text evidence="3">The sequence shown here is derived from an EMBL/GenBank/DDBJ whole genome shotgun (WGS) entry which is preliminary data.</text>
</comment>
<name>A0ABP1PZV1_9HEXA</name>
<keyword evidence="1" id="KW-0472">Membrane</keyword>